<dbReference type="PANTHER" id="PTHR32060">
    <property type="entry name" value="TAIL-SPECIFIC PROTEASE"/>
    <property type="match status" value="1"/>
</dbReference>
<proteinExistence type="predicted"/>
<evidence type="ECO:0000313" key="2">
    <source>
        <dbReference type="EMBL" id="TYB73414.1"/>
    </source>
</evidence>
<dbReference type="OrthoDB" id="5480566at2"/>
<dbReference type="GO" id="GO:0008236">
    <property type="term" value="F:serine-type peptidase activity"/>
    <property type="evidence" value="ECO:0007669"/>
    <property type="project" value="InterPro"/>
</dbReference>
<sequence>MKYQYLWFIVVIIILQSCGSVKKNNAIVSSLHSADQLHEDVDAVYNQLQKHHPRLYQYISKEDLDFKFDSLKTSISQPLTSHDFYEKLAPILMEVRQGHISVMPPQMQFTKKERKVLRKERFEFYDLDFNYIDKQLWVSGSKSDSLLIGSEVVQVEDESTNALVQKYQTQYASDGFNTTLLDRQLGRAFQRLYARDKGFLDSLTVTFSKQDSLYTKVFRRIPKDSTSKKTDAVKQATDSIKVAKLTKAEKLIKKQKVKEKRKQDKIYGSEGSDGKYTRNFNFKGIDSSVAVMKIRGFGNGNYKKFYKQSFAQLDSLNIPNLVLDLRDNGGGRIEEIAYLFRYLAQEDFQFINESEVTSRVPFMVYTMSNGSPLILKIIGAVFSPVIVTHNLIKTKKVDDAIYYKFKYAKMQSPFADNFNGNLYVLINGNSFSASSILSTNIQGHNLATFVGEETGGAYNGTVAGLFKIYKLPNSKVRVRIGLMQIDAPFKVEPDGYGIKPDIPIVPTWNDVLNDRDPELEWILKHVENEKH</sequence>
<dbReference type="Gene3D" id="3.90.226.10">
    <property type="entry name" value="2-enoyl-CoA Hydratase, Chain A, domain 1"/>
    <property type="match status" value="1"/>
</dbReference>
<dbReference type="Pfam" id="PF03572">
    <property type="entry name" value="Peptidase_S41"/>
    <property type="match status" value="1"/>
</dbReference>
<comment type="caution">
    <text evidence="2">The sequence shown here is derived from an EMBL/GenBank/DDBJ whole genome shotgun (WGS) entry which is preliminary data.</text>
</comment>
<dbReference type="InterPro" id="IPR005151">
    <property type="entry name" value="Tail-specific_protease"/>
</dbReference>
<name>A0A5D0QYW5_9FLAO</name>
<dbReference type="Proteomes" id="UP000324358">
    <property type="component" value="Unassembled WGS sequence"/>
</dbReference>
<dbReference type="PANTHER" id="PTHR32060:SF22">
    <property type="entry name" value="CARBOXYL-TERMINAL-PROCESSING PEPTIDASE 3, CHLOROPLASTIC"/>
    <property type="match status" value="1"/>
</dbReference>
<organism evidence="2 3">
    <name type="scientific">Bizionia algoritergicola</name>
    <dbReference type="NCBI Taxonomy" id="291187"/>
    <lineage>
        <taxon>Bacteria</taxon>
        <taxon>Pseudomonadati</taxon>
        <taxon>Bacteroidota</taxon>
        <taxon>Flavobacteriia</taxon>
        <taxon>Flavobacteriales</taxon>
        <taxon>Flavobacteriaceae</taxon>
        <taxon>Bizionia</taxon>
    </lineage>
</organism>
<accession>A0A5D0QYW5</accession>
<dbReference type="AlphaFoldDB" id="A0A5D0QYW5"/>
<protein>
    <submittedName>
        <fullName evidence="2">Peptidase S41</fullName>
    </submittedName>
</protein>
<evidence type="ECO:0000259" key="1">
    <source>
        <dbReference type="Pfam" id="PF03572"/>
    </source>
</evidence>
<dbReference type="PROSITE" id="PS51257">
    <property type="entry name" value="PROKAR_LIPOPROTEIN"/>
    <property type="match status" value="1"/>
</dbReference>
<gene>
    <name evidence="2" type="ORF">ES675_07065</name>
</gene>
<feature type="domain" description="Tail specific protease" evidence="1">
    <location>
        <begin position="289"/>
        <end position="503"/>
    </location>
</feature>
<dbReference type="InterPro" id="IPR029045">
    <property type="entry name" value="ClpP/crotonase-like_dom_sf"/>
</dbReference>
<evidence type="ECO:0000313" key="3">
    <source>
        <dbReference type="Proteomes" id="UP000324358"/>
    </source>
</evidence>
<dbReference type="SUPFAM" id="SSF52096">
    <property type="entry name" value="ClpP/crotonase"/>
    <property type="match status" value="1"/>
</dbReference>
<keyword evidence="3" id="KW-1185">Reference proteome</keyword>
<dbReference type="EMBL" id="VSKL01000002">
    <property type="protein sequence ID" value="TYB73414.1"/>
    <property type="molecule type" value="Genomic_DNA"/>
</dbReference>
<dbReference type="GO" id="GO:0006508">
    <property type="term" value="P:proteolysis"/>
    <property type="evidence" value="ECO:0007669"/>
    <property type="project" value="InterPro"/>
</dbReference>
<dbReference type="RefSeq" id="WP_066249993.1">
    <property type="nucleotide sequence ID" value="NZ_VSKL01000002.1"/>
</dbReference>
<reference evidence="2 3" key="1">
    <citation type="submission" date="2019-08" db="EMBL/GenBank/DDBJ databases">
        <title>Genomes of Antarctic Bizionia species.</title>
        <authorList>
            <person name="Bowman J.P."/>
        </authorList>
    </citation>
    <scope>NUCLEOTIDE SEQUENCE [LARGE SCALE GENOMIC DNA]</scope>
    <source>
        <strain evidence="2 3">APA-1</strain>
    </source>
</reference>
<dbReference type="GO" id="GO:0004175">
    <property type="term" value="F:endopeptidase activity"/>
    <property type="evidence" value="ECO:0007669"/>
    <property type="project" value="TreeGrafter"/>
</dbReference>